<name>A0A402A5K8_9CHLR</name>
<protein>
    <recommendedName>
        <fullName evidence="5">HTH OST-type domain-containing protein</fullName>
    </recommendedName>
</protein>
<keyword evidence="4" id="KW-1185">Reference proteome</keyword>
<dbReference type="RefSeq" id="WP_161975655.1">
    <property type="nucleotide sequence ID" value="NZ_BIFR01000002.1"/>
</dbReference>
<gene>
    <name evidence="3" type="ORF">KTT_42820</name>
</gene>
<dbReference type="PANTHER" id="PTHR35811:SF1">
    <property type="entry name" value="HTH OST-TYPE DOMAIN-CONTAINING PROTEIN"/>
    <property type="match status" value="1"/>
</dbReference>
<dbReference type="PANTHER" id="PTHR35811">
    <property type="entry name" value="SLR1870 PROTEIN"/>
    <property type="match status" value="1"/>
</dbReference>
<dbReference type="Gene3D" id="3.30.420.610">
    <property type="entry name" value="LOTUS domain-like"/>
    <property type="match status" value="1"/>
</dbReference>
<sequence>MPTYTPSRIRHMVLASLHTLLQKGLKRLFSASFVPPIALLIDGDNNSNMSSELLAQILVEAGKFGGVTIRKVYGNWREPNMDRWKDLCSHYAIEPIYHMQTTMAGKNAADIALAIDALDLLRCQDITHFCLVASDSDYLPLVRRLREAGCFVIIIGKSSTLPILTHACNVFLAHEELIFKPLYLPKALPVESKQAISPSPSTTEQRILSDLLLRAYLQAVNNQKEEWISIQRFSAAIRQIDENFKPIDYHYKNYPLLIQAFPTIFETKRQKTGHLALRCLNSSPVNKKNS</sequence>
<evidence type="ECO:0000259" key="1">
    <source>
        <dbReference type="Pfam" id="PF01936"/>
    </source>
</evidence>
<dbReference type="AlphaFoldDB" id="A0A402A5K8"/>
<dbReference type="InterPro" id="IPR025605">
    <property type="entry name" value="OST-HTH/LOTUS_dom"/>
</dbReference>
<accession>A0A402A5K8</accession>
<evidence type="ECO:0000313" key="4">
    <source>
        <dbReference type="Proteomes" id="UP000287352"/>
    </source>
</evidence>
<feature type="domain" description="HTH OST-type" evidence="2">
    <location>
        <begin position="217"/>
        <end position="274"/>
    </location>
</feature>
<dbReference type="Pfam" id="PF01936">
    <property type="entry name" value="NYN"/>
    <property type="match status" value="1"/>
</dbReference>
<evidence type="ECO:0000313" key="3">
    <source>
        <dbReference type="EMBL" id="GCE14423.1"/>
    </source>
</evidence>
<dbReference type="Proteomes" id="UP000287352">
    <property type="component" value="Unassembled WGS sequence"/>
</dbReference>
<evidence type="ECO:0008006" key="5">
    <source>
        <dbReference type="Google" id="ProtNLM"/>
    </source>
</evidence>
<dbReference type="GO" id="GO:0004540">
    <property type="term" value="F:RNA nuclease activity"/>
    <property type="evidence" value="ECO:0007669"/>
    <property type="project" value="InterPro"/>
</dbReference>
<dbReference type="InterPro" id="IPR021139">
    <property type="entry name" value="NYN"/>
</dbReference>
<feature type="domain" description="NYN" evidence="1">
    <location>
        <begin position="37"/>
        <end position="173"/>
    </location>
</feature>
<dbReference type="InterPro" id="IPR041966">
    <property type="entry name" value="LOTUS-like"/>
</dbReference>
<comment type="caution">
    <text evidence="3">The sequence shown here is derived from an EMBL/GenBank/DDBJ whole genome shotgun (WGS) entry which is preliminary data.</text>
</comment>
<dbReference type="EMBL" id="BIFR01000002">
    <property type="protein sequence ID" value="GCE14423.1"/>
    <property type="molecule type" value="Genomic_DNA"/>
</dbReference>
<dbReference type="Pfam" id="PF12872">
    <property type="entry name" value="OST-HTH"/>
    <property type="match status" value="1"/>
</dbReference>
<dbReference type="CDD" id="cd11297">
    <property type="entry name" value="PIN_LabA-like_N_1"/>
    <property type="match status" value="1"/>
</dbReference>
<dbReference type="Gene3D" id="3.40.50.1010">
    <property type="entry name" value="5'-nuclease"/>
    <property type="match status" value="1"/>
</dbReference>
<proteinExistence type="predicted"/>
<organism evidence="3 4">
    <name type="scientific">Tengunoibacter tsumagoiensis</name>
    <dbReference type="NCBI Taxonomy" id="2014871"/>
    <lineage>
        <taxon>Bacteria</taxon>
        <taxon>Bacillati</taxon>
        <taxon>Chloroflexota</taxon>
        <taxon>Ktedonobacteria</taxon>
        <taxon>Ktedonobacterales</taxon>
        <taxon>Dictyobacteraceae</taxon>
        <taxon>Tengunoibacter</taxon>
    </lineage>
</organism>
<reference evidence="4" key="1">
    <citation type="submission" date="2018-12" db="EMBL/GenBank/DDBJ databases">
        <title>Tengunoibacter tsumagoiensis gen. nov., sp. nov., Dictyobacter kobayashii sp. nov., D. alpinus sp. nov., and D. joshuensis sp. nov. and description of Dictyobacteraceae fam. nov. within the order Ktedonobacterales isolated from Tengu-no-mugimeshi.</title>
        <authorList>
            <person name="Wang C.M."/>
            <person name="Zheng Y."/>
            <person name="Sakai Y."/>
            <person name="Toyoda A."/>
            <person name="Minakuchi Y."/>
            <person name="Abe K."/>
            <person name="Yokota A."/>
            <person name="Yabe S."/>
        </authorList>
    </citation>
    <scope>NUCLEOTIDE SEQUENCE [LARGE SCALE GENOMIC DNA]</scope>
    <source>
        <strain evidence="4">Uno3</strain>
    </source>
</reference>
<evidence type="ECO:0000259" key="2">
    <source>
        <dbReference type="Pfam" id="PF12872"/>
    </source>
</evidence>